<evidence type="ECO:0000313" key="2">
    <source>
        <dbReference type="EMBL" id="ARN57482.1"/>
    </source>
</evidence>
<dbReference type="PROSITE" id="PS51186">
    <property type="entry name" value="GNAT"/>
    <property type="match status" value="1"/>
</dbReference>
<dbReference type="AlphaFoldDB" id="A0A1W6LP18"/>
<feature type="domain" description="N-acetyltransferase" evidence="1">
    <location>
        <begin position="139"/>
        <end position="291"/>
    </location>
</feature>
<evidence type="ECO:0000313" key="3">
    <source>
        <dbReference type="Proteomes" id="UP000193334"/>
    </source>
</evidence>
<dbReference type="KEGG" id="pbp:STSP1_01892"/>
<reference evidence="3" key="1">
    <citation type="submission" date="2017-04" db="EMBL/GenBank/DDBJ databases">
        <title>Comparative genomics and description of representatives of a novel lineage of planctomycetes thriving in anoxic sediments.</title>
        <authorList>
            <person name="Spring S."/>
            <person name="Bunk B."/>
            <person name="Sproer C."/>
        </authorList>
    </citation>
    <scope>NUCLEOTIDE SEQUENCE [LARGE SCALE GENOMIC DNA]</scope>
    <source>
        <strain evidence="3">ST-PulAB-D4</strain>
    </source>
</reference>
<dbReference type="Gene3D" id="3.40.630.30">
    <property type="match status" value="1"/>
</dbReference>
<organism evidence="2 3">
    <name type="scientific">Sedimentisphaera salicampi</name>
    <dbReference type="NCBI Taxonomy" id="1941349"/>
    <lineage>
        <taxon>Bacteria</taxon>
        <taxon>Pseudomonadati</taxon>
        <taxon>Planctomycetota</taxon>
        <taxon>Phycisphaerae</taxon>
        <taxon>Sedimentisphaerales</taxon>
        <taxon>Sedimentisphaeraceae</taxon>
        <taxon>Sedimentisphaera</taxon>
    </lineage>
</organism>
<dbReference type="SUPFAM" id="SSF55729">
    <property type="entry name" value="Acyl-CoA N-acyltransferases (Nat)"/>
    <property type="match status" value="1"/>
</dbReference>
<dbReference type="InterPro" id="IPR000182">
    <property type="entry name" value="GNAT_dom"/>
</dbReference>
<keyword evidence="2" id="KW-0808">Transferase</keyword>
<sequence length="291" mass="32743">MSGEILINNQNNSEYQDRVIDFEGAQVQYGVLSDRVYIMDTGNAAFPDFLINIEEFARGEGLGKIFAKTPLSKSSHFRRQGFRTEGLIPKFYSGKEHGVFMSKFLKPERARSDELDLINEIVSKGAAMKQSLKKLPEGFALQECLREDCENMAEVYRKVFETYPFPIHDPDYLLETMHDNVSYYCVRNENGEIIALSSAEKDLEKNNAEMTDFAALPQSRGMGLAGILLAEMEKCEAAKGIKTAYTIARAVSHGMNFTFARAGYKYGGTLINNTNISGRIESMNLWYKPLG</sequence>
<dbReference type="GO" id="GO:0008080">
    <property type="term" value="F:N-acetyltransferase activity"/>
    <property type="evidence" value="ECO:0007669"/>
    <property type="project" value="InterPro"/>
</dbReference>
<dbReference type="EMBL" id="CP021023">
    <property type="protein sequence ID" value="ARN57482.1"/>
    <property type="molecule type" value="Genomic_DNA"/>
</dbReference>
<accession>A0A1W6LP18</accession>
<protein>
    <submittedName>
        <fullName evidence="2">Putative beta-lysine N-acetyltransferase</fullName>
    </submittedName>
</protein>
<gene>
    <name evidence="2" type="ORF">STSP1_01892</name>
</gene>
<keyword evidence="3" id="KW-1185">Reference proteome</keyword>
<dbReference type="InterPro" id="IPR016181">
    <property type="entry name" value="Acyl_CoA_acyltransferase"/>
</dbReference>
<dbReference type="InterPro" id="IPR022525">
    <property type="entry name" value="GNAT_AblB"/>
</dbReference>
<dbReference type="NCBIfam" id="TIGR03827">
    <property type="entry name" value="GNAT_ablB"/>
    <property type="match status" value="1"/>
</dbReference>
<name>A0A1W6LP18_9BACT</name>
<dbReference type="Pfam" id="PF00583">
    <property type="entry name" value="Acetyltransf_1"/>
    <property type="match status" value="1"/>
</dbReference>
<evidence type="ECO:0000259" key="1">
    <source>
        <dbReference type="PROSITE" id="PS51186"/>
    </source>
</evidence>
<proteinExistence type="predicted"/>
<dbReference type="STRING" id="1941349.STSP1_01892"/>
<dbReference type="RefSeq" id="WP_085756121.1">
    <property type="nucleotide sequence ID" value="NZ_CP021023.1"/>
</dbReference>
<dbReference type="Proteomes" id="UP000193334">
    <property type="component" value="Chromosome"/>
</dbReference>
<dbReference type="CDD" id="cd04301">
    <property type="entry name" value="NAT_SF"/>
    <property type="match status" value="1"/>
</dbReference>